<evidence type="ECO:0000313" key="9">
    <source>
        <dbReference type="EMBL" id="CAG6680278.1"/>
    </source>
</evidence>
<feature type="compositionally biased region" description="Acidic residues" evidence="7">
    <location>
        <begin position="167"/>
        <end position="180"/>
    </location>
</feature>
<evidence type="ECO:0000256" key="2">
    <source>
        <dbReference type="ARBA" id="ARBA00008033"/>
    </source>
</evidence>
<dbReference type="SMART" id="SM00360">
    <property type="entry name" value="RRM"/>
    <property type="match status" value="6"/>
</dbReference>
<feature type="compositionally biased region" description="Basic and acidic residues" evidence="7">
    <location>
        <begin position="312"/>
        <end position="331"/>
    </location>
</feature>
<feature type="domain" description="RRM" evidence="8">
    <location>
        <begin position="523"/>
        <end position="595"/>
    </location>
</feature>
<feature type="compositionally biased region" description="Basic and acidic residues" evidence="7">
    <location>
        <begin position="112"/>
        <end position="121"/>
    </location>
</feature>
<sequence length="883" mass="99758">MSSRIVVKNLPRSVTAEQLKAKFAEKGTVTDVQLKYTPEGKFRRFAFIGYHREDQAKAALDYFNNSFVFNSRIKVEICSNLGDTNKPKSWSKYAPDSFAYQKLHNIEPTQDFNKEKLPSKKENKKSKQKTSDPLLNELVEKHKDDPTFSDFLQLHGKNVSQILPATNDEDEAEDTEEGDESSTNQIAHADISDMEYLKLKAKSSQEDIKQESVAPKVVSHKRQYHTIVVKNLPPGVKKKDLKAYFKPLPLASVRVPQGFLGMAYIGFKDEKNCNKALNKNKSFWQNKQLNIYKYSKDNSALYNNQSNNDTNNNKEDNREKQWKQQEDSVKNAEDIAESGRIFVRNLSYMVTEDDLTKQFEKYGPLAEVILPIDKETEKTKGFALVTYVMPEHAALSYQNLDGTVFLGRMLHLIPGKPKENEGYGGGSSLNEGSSFKTAKAKTLKKSAGHVHTWNSLFLGTNAIAEAMAEAYNASKADILSGSGAATRLAMGETEIVEKTRTFLEENGVRLDAFNQVVEARSKTVILVKNLPYKTSPDELKALFEPFGDLGRVLIPPYGITGLVEFLHKAGAKAAFNALAYTKFKETPLYLEWAPDGTFIGQKENKKKKKTKEEEGAEEEVGDVKVKEEEEEEGGEKETNEELEEEREPEPDTTLYIKNLNFNSTEESIRKHFSKCGPIASVTIARKKDPKNPGEFLSMGYGFVQYYSQQSTNRALKDLQNSSLDEHQVELKRSNKNLDSETPSGQERRKASNVAKQTGSKILVRNIPFQAKQEEVEELFKAFGDIKFVRLPKKMVGSGVHRGFGFVEYMTKNEAKRAMKALCQSTHLYGRRLVLEWADQDENNVDELRKRTNRYFGTDAPGGKKSKKGIADIDVDQYAMEADE</sequence>
<dbReference type="Gene3D" id="3.30.70.330">
    <property type="match status" value="6"/>
</dbReference>
<dbReference type="CDD" id="cd12571">
    <property type="entry name" value="RRM6_RBM19"/>
    <property type="match status" value="1"/>
</dbReference>
<organism evidence="9">
    <name type="scientific">Cacopsylla melanoneura</name>
    <dbReference type="NCBI Taxonomy" id="428564"/>
    <lineage>
        <taxon>Eukaryota</taxon>
        <taxon>Metazoa</taxon>
        <taxon>Ecdysozoa</taxon>
        <taxon>Arthropoda</taxon>
        <taxon>Hexapoda</taxon>
        <taxon>Insecta</taxon>
        <taxon>Pterygota</taxon>
        <taxon>Neoptera</taxon>
        <taxon>Paraneoptera</taxon>
        <taxon>Hemiptera</taxon>
        <taxon>Sternorrhyncha</taxon>
        <taxon>Psylloidea</taxon>
        <taxon>Psyllidae</taxon>
        <taxon>Psyllinae</taxon>
        <taxon>Cacopsylla</taxon>
    </lineage>
</organism>
<evidence type="ECO:0000256" key="1">
    <source>
        <dbReference type="ARBA" id="ARBA00004123"/>
    </source>
</evidence>
<feature type="domain" description="RRM" evidence="8">
    <location>
        <begin position="225"/>
        <end position="296"/>
    </location>
</feature>
<feature type="domain" description="RRM" evidence="8">
    <location>
        <begin position="3"/>
        <end position="80"/>
    </location>
</feature>
<dbReference type="GO" id="GO:0003729">
    <property type="term" value="F:mRNA binding"/>
    <property type="evidence" value="ECO:0007669"/>
    <property type="project" value="TreeGrafter"/>
</dbReference>
<evidence type="ECO:0000256" key="4">
    <source>
        <dbReference type="ARBA" id="ARBA00022884"/>
    </source>
</evidence>
<dbReference type="Pfam" id="PF00076">
    <property type="entry name" value="RRM_1"/>
    <property type="match status" value="6"/>
</dbReference>
<feature type="region of interest" description="Disordered" evidence="7">
    <location>
        <begin position="731"/>
        <end position="756"/>
    </location>
</feature>
<dbReference type="CDD" id="cd12318">
    <property type="entry name" value="RRM5_RBM19_like"/>
    <property type="match status" value="1"/>
</dbReference>
<dbReference type="InterPro" id="IPR012677">
    <property type="entry name" value="Nucleotide-bd_a/b_plait_sf"/>
</dbReference>
<dbReference type="FunFam" id="3.30.70.330:FF:000738">
    <property type="entry name" value="RNA-binding motif protein 19"/>
    <property type="match status" value="1"/>
</dbReference>
<reference evidence="9" key="1">
    <citation type="submission" date="2021-05" db="EMBL/GenBank/DDBJ databases">
        <authorList>
            <person name="Alioto T."/>
            <person name="Alioto T."/>
            <person name="Gomez Garrido J."/>
        </authorList>
    </citation>
    <scope>NUCLEOTIDE SEQUENCE</scope>
</reference>
<protein>
    <submittedName>
        <fullName evidence="9">Probable RNA-binding protein 19</fullName>
    </submittedName>
</protein>
<dbReference type="InterPro" id="IPR000504">
    <property type="entry name" value="RRM_dom"/>
</dbReference>
<feature type="region of interest" description="Disordered" evidence="7">
    <location>
        <begin position="162"/>
        <end position="187"/>
    </location>
</feature>
<feature type="region of interest" description="Disordered" evidence="7">
    <location>
        <begin position="603"/>
        <end position="653"/>
    </location>
</feature>
<dbReference type="SUPFAM" id="SSF54928">
    <property type="entry name" value="RNA-binding domain, RBD"/>
    <property type="match status" value="4"/>
</dbReference>
<feature type="domain" description="RRM" evidence="8">
    <location>
        <begin position="339"/>
        <end position="417"/>
    </location>
</feature>
<keyword evidence="5" id="KW-0539">Nucleus</keyword>
<dbReference type="FunFam" id="3.30.70.330:FF:000277">
    <property type="entry name" value="RNA binding motif protein 19"/>
    <property type="match status" value="1"/>
</dbReference>
<dbReference type="PANTHER" id="PTHR48039">
    <property type="entry name" value="RNA-BINDING MOTIF PROTEIN 14B"/>
    <property type="match status" value="1"/>
</dbReference>
<accession>A0A8D8X1C0</accession>
<comment type="similarity">
    <text evidence="2">Belongs to the RRM MRD1 family.</text>
</comment>
<evidence type="ECO:0000256" key="5">
    <source>
        <dbReference type="ARBA" id="ARBA00023242"/>
    </source>
</evidence>
<keyword evidence="4 6" id="KW-0694">RNA-binding</keyword>
<name>A0A8D8X1C0_9HEMI</name>
<feature type="domain" description="RRM" evidence="8">
    <location>
        <begin position="759"/>
        <end position="839"/>
    </location>
</feature>
<proteinExistence type="inferred from homology"/>
<evidence type="ECO:0000256" key="6">
    <source>
        <dbReference type="PROSITE-ProRule" id="PRU00176"/>
    </source>
</evidence>
<dbReference type="EMBL" id="HBUF01251804">
    <property type="protein sequence ID" value="CAG6680278.1"/>
    <property type="molecule type" value="Transcribed_RNA"/>
</dbReference>
<dbReference type="PANTHER" id="PTHR48039:SF5">
    <property type="entry name" value="RNA-BINDING PROTEIN 28"/>
    <property type="match status" value="1"/>
</dbReference>
<evidence type="ECO:0000256" key="3">
    <source>
        <dbReference type="ARBA" id="ARBA00022737"/>
    </source>
</evidence>
<dbReference type="AlphaFoldDB" id="A0A8D8X1C0"/>
<feature type="region of interest" description="Disordered" evidence="7">
    <location>
        <begin position="300"/>
        <end position="331"/>
    </location>
</feature>
<dbReference type="InterPro" id="IPR035979">
    <property type="entry name" value="RBD_domain_sf"/>
</dbReference>
<comment type="subcellular location">
    <subcellularLocation>
        <location evidence="1">Nucleus</location>
    </subcellularLocation>
</comment>
<dbReference type="PROSITE" id="PS50102">
    <property type="entry name" value="RRM"/>
    <property type="match status" value="6"/>
</dbReference>
<feature type="region of interest" description="Disordered" evidence="7">
    <location>
        <begin position="109"/>
        <end position="133"/>
    </location>
</feature>
<keyword evidence="3" id="KW-0677">Repeat</keyword>
<feature type="domain" description="RRM" evidence="8">
    <location>
        <begin position="652"/>
        <end position="735"/>
    </location>
</feature>
<feature type="compositionally biased region" description="Acidic residues" evidence="7">
    <location>
        <begin position="628"/>
        <end position="650"/>
    </location>
</feature>
<dbReference type="InterPro" id="IPR034421">
    <property type="entry name" value="RBM19_RRM6"/>
</dbReference>
<dbReference type="InterPro" id="IPR034423">
    <property type="entry name" value="RBM19_RRM5"/>
</dbReference>
<dbReference type="GO" id="GO:0005730">
    <property type="term" value="C:nucleolus"/>
    <property type="evidence" value="ECO:0007669"/>
    <property type="project" value="TreeGrafter"/>
</dbReference>
<dbReference type="InterPro" id="IPR051945">
    <property type="entry name" value="RRM_MRD1_RNA_proc_ribogen"/>
</dbReference>
<evidence type="ECO:0000256" key="7">
    <source>
        <dbReference type="SAM" id="MobiDB-lite"/>
    </source>
</evidence>
<evidence type="ECO:0000259" key="8">
    <source>
        <dbReference type="PROSITE" id="PS50102"/>
    </source>
</evidence>
<dbReference type="EMBL" id="HBUF01251805">
    <property type="protein sequence ID" value="CAG6680279.1"/>
    <property type="molecule type" value="Transcribed_RNA"/>
</dbReference>